<protein>
    <submittedName>
        <fullName evidence="2">Uncharacterized protein</fullName>
    </submittedName>
</protein>
<feature type="compositionally biased region" description="Polar residues" evidence="1">
    <location>
        <begin position="176"/>
        <end position="200"/>
    </location>
</feature>
<organism evidence="2">
    <name type="scientific">Melanopsichium pennsylvanicum 4</name>
    <dbReference type="NCBI Taxonomy" id="1398559"/>
    <lineage>
        <taxon>Eukaryota</taxon>
        <taxon>Fungi</taxon>
        <taxon>Dikarya</taxon>
        <taxon>Basidiomycota</taxon>
        <taxon>Ustilaginomycotina</taxon>
        <taxon>Ustilaginomycetes</taxon>
        <taxon>Ustilaginales</taxon>
        <taxon>Ustilaginaceae</taxon>
        <taxon>Melanopsichium</taxon>
    </lineage>
</organism>
<feature type="region of interest" description="Disordered" evidence="1">
    <location>
        <begin position="1"/>
        <end position="21"/>
    </location>
</feature>
<sequence length="312" mass="34302">MSFSAHPPASPSKPTNPVKRNARITTILANPAPFAVANATEGDDDIRTPRHYASVYMNTNKNEDDRKAKSIDRSETSIPISYIRSTISPRKDEKSAIAIKKEMVSDDDTVEESDVDSEAVKQTHLSKVRKVLNSGDIRDSAAATATVGNGKPQKIILSLPSTPKKVRTTAGASKGESPTNKITTPKKQINKEQSASSSLPGTPKKEKVNTSIAPVTPRSEPQQVPPACPEHVNDLNFAILKVVHEDLKRYQASELYDASPSLLPWKIKDRLLVKVRQLLKDANGGEVANKRWEVEQKPKRKGFSPKKNEKKD</sequence>
<reference evidence="2" key="1">
    <citation type="journal article" date="2014" name="Genome Biol. Evol.">
        <title>Gene Loss Rather Than Gene Gain Is Associated with a Host Jump from Monocots to Dicots in the Smut Fungus Melanopsichium pennsylvanicum.</title>
        <authorList>
            <person name="Sharma R."/>
            <person name="Mishra B."/>
            <person name="Runge F."/>
            <person name="Thines M."/>
        </authorList>
    </citation>
    <scope>NUCLEOTIDE SEQUENCE</scope>
    <source>
        <strain evidence="2">4</strain>
    </source>
</reference>
<feature type="region of interest" description="Disordered" evidence="1">
    <location>
        <begin position="284"/>
        <end position="312"/>
    </location>
</feature>
<evidence type="ECO:0000313" key="2">
    <source>
        <dbReference type="EMBL" id="CDI51842.1"/>
    </source>
</evidence>
<feature type="region of interest" description="Disordered" evidence="1">
    <location>
        <begin position="154"/>
        <end position="226"/>
    </location>
</feature>
<dbReference type="EMBL" id="HG529520">
    <property type="protein sequence ID" value="CDI51842.1"/>
    <property type="molecule type" value="Genomic_DNA"/>
</dbReference>
<evidence type="ECO:0000256" key="1">
    <source>
        <dbReference type="SAM" id="MobiDB-lite"/>
    </source>
</evidence>
<proteinExistence type="predicted"/>
<feature type="compositionally biased region" description="Basic and acidic residues" evidence="1">
    <location>
        <begin position="288"/>
        <end position="297"/>
    </location>
</feature>
<dbReference type="AlphaFoldDB" id="A0A077QZA5"/>
<accession>A0A077QZA5</accession>
<name>A0A077QZA5_9BASI</name>